<feature type="domain" description="RING-type" evidence="9">
    <location>
        <begin position="227"/>
        <end position="268"/>
    </location>
</feature>
<proteinExistence type="predicted"/>
<reference evidence="11" key="1">
    <citation type="journal article" date="2017" name="Plant J.">
        <title>The pomegranate (Punica granatum L.) genome and the genomics of punicalagin biosynthesis.</title>
        <authorList>
            <person name="Qin G."/>
            <person name="Xu C."/>
            <person name="Ming R."/>
            <person name="Tang H."/>
            <person name="Guyot R."/>
            <person name="Kramer E.M."/>
            <person name="Hu Y."/>
            <person name="Yi X."/>
            <person name="Qi Y."/>
            <person name="Xu X."/>
            <person name="Gao Z."/>
            <person name="Pan H."/>
            <person name="Jian J."/>
            <person name="Tian Y."/>
            <person name="Yue Z."/>
            <person name="Xu Y."/>
        </authorList>
    </citation>
    <scope>NUCLEOTIDE SEQUENCE [LARGE SCALE GENOMIC DNA]</scope>
    <source>
        <strain evidence="11">cv. Dabenzi</strain>
    </source>
</reference>
<dbReference type="AlphaFoldDB" id="A0A218VW34"/>
<evidence type="ECO:0000256" key="4">
    <source>
        <dbReference type="ARBA" id="ARBA00022723"/>
    </source>
</evidence>
<dbReference type="OrthoDB" id="8062037at2759"/>
<evidence type="ECO:0000256" key="5">
    <source>
        <dbReference type="ARBA" id="ARBA00022771"/>
    </source>
</evidence>
<evidence type="ECO:0000259" key="9">
    <source>
        <dbReference type="PROSITE" id="PS50089"/>
    </source>
</evidence>
<dbReference type="InterPro" id="IPR013083">
    <property type="entry name" value="Znf_RING/FYVE/PHD"/>
</dbReference>
<keyword evidence="4" id="KW-0479">Metal-binding</keyword>
<dbReference type="GO" id="GO:0008270">
    <property type="term" value="F:zinc ion binding"/>
    <property type="evidence" value="ECO:0007669"/>
    <property type="project" value="UniProtKB-KW"/>
</dbReference>
<dbReference type="EMBL" id="MTKT01005809">
    <property type="protein sequence ID" value="OWM64469.1"/>
    <property type="molecule type" value="Genomic_DNA"/>
</dbReference>
<dbReference type="RefSeq" id="XP_031398824.1">
    <property type="nucleotide sequence ID" value="XM_031542964.1"/>
</dbReference>
<accession>A0A218VW34</accession>
<evidence type="ECO:0000256" key="2">
    <source>
        <dbReference type="ARBA" id="ARBA00012483"/>
    </source>
</evidence>
<dbReference type="GO" id="GO:0016567">
    <property type="term" value="P:protein ubiquitination"/>
    <property type="evidence" value="ECO:0007669"/>
    <property type="project" value="TreeGrafter"/>
</dbReference>
<reference evidence="10" key="2">
    <citation type="submission" date="2017-06" db="EMBL/GenBank/DDBJ databases">
        <title>The pomegranate genome and the genomics of punicalagin biosynthesis.</title>
        <authorList>
            <person name="Xu C."/>
        </authorList>
    </citation>
    <scope>NUCLEOTIDE SEQUENCE [LARGE SCALE GENOMIC DNA]</scope>
    <source>
        <tissue evidence="10">Fresh leaf</tissue>
    </source>
</reference>
<sequence>MEFPHQPSQAEESDFSFEWTAAYPLPSPFSVTWPASSISVSGPVLDSSSDVAELGGDGLADSGSCTGQGMQEPEEVDVHCGGLRVVGMDSETDSEYLESEDPDSFDLVFQGNDGNEESEWAEDNRIEEVTISSENFSDEGEEPVARSFEWEFLIAIINARRDLDVHFSNPMAGQDDYIWSPESEPLWQQVTEDMPVKGNPPAAKSVVENLPTVALSEDDLERNGGVCAVCKDEVLVGEMVKKLPCLHYYHGDCILPWLEMRNSCPVCRFELPTDDPDYERSKTRGSADDAYWNWDAAVSLDFELFA</sequence>
<dbReference type="GO" id="GO:0061630">
    <property type="term" value="F:ubiquitin protein ligase activity"/>
    <property type="evidence" value="ECO:0007669"/>
    <property type="project" value="UniProtKB-EC"/>
</dbReference>
<evidence type="ECO:0000313" key="13">
    <source>
        <dbReference type="RefSeq" id="XP_031398824.1"/>
    </source>
</evidence>
<evidence type="ECO:0000256" key="8">
    <source>
        <dbReference type="PROSITE-ProRule" id="PRU00175"/>
    </source>
</evidence>
<evidence type="ECO:0000313" key="11">
    <source>
        <dbReference type="Proteomes" id="UP000197138"/>
    </source>
</evidence>
<evidence type="ECO:0000256" key="7">
    <source>
        <dbReference type="ARBA" id="ARBA00022833"/>
    </source>
</evidence>
<dbReference type="PROSITE" id="PS50089">
    <property type="entry name" value="ZF_RING_2"/>
    <property type="match status" value="1"/>
</dbReference>
<dbReference type="PANTHER" id="PTHR15710:SF108">
    <property type="entry name" value="OS03G0286100 PROTEIN"/>
    <property type="match status" value="1"/>
</dbReference>
<keyword evidence="6" id="KW-0833">Ubl conjugation pathway</keyword>
<dbReference type="FunFam" id="3.30.40.10:FF:000022">
    <property type="entry name" value="E3 ubiquitin-protein ligase RING1-like"/>
    <property type="match status" value="1"/>
</dbReference>
<dbReference type="Gene3D" id="3.30.40.10">
    <property type="entry name" value="Zinc/RING finger domain, C3HC4 (zinc finger)"/>
    <property type="match status" value="1"/>
</dbReference>
<dbReference type="Pfam" id="PF13639">
    <property type="entry name" value="zf-RING_2"/>
    <property type="match status" value="1"/>
</dbReference>
<keyword evidence="5 8" id="KW-0863">Zinc-finger</keyword>
<dbReference type="SUPFAM" id="SSF57850">
    <property type="entry name" value="RING/U-box"/>
    <property type="match status" value="1"/>
</dbReference>
<comment type="catalytic activity">
    <reaction evidence="1">
        <text>S-ubiquitinyl-[E2 ubiquitin-conjugating enzyme]-L-cysteine + [acceptor protein]-L-lysine = [E2 ubiquitin-conjugating enzyme]-L-cysteine + N(6)-ubiquitinyl-[acceptor protein]-L-lysine.</text>
        <dbReference type="EC" id="2.3.2.27"/>
    </reaction>
</comment>
<organism evidence="10 11">
    <name type="scientific">Punica granatum</name>
    <name type="common">Pomegranate</name>
    <dbReference type="NCBI Taxonomy" id="22663"/>
    <lineage>
        <taxon>Eukaryota</taxon>
        <taxon>Viridiplantae</taxon>
        <taxon>Streptophyta</taxon>
        <taxon>Embryophyta</taxon>
        <taxon>Tracheophyta</taxon>
        <taxon>Spermatophyta</taxon>
        <taxon>Magnoliopsida</taxon>
        <taxon>eudicotyledons</taxon>
        <taxon>Gunneridae</taxon>
        <taxon>Pentapetalae</taxon>
        <taxon>rosids</taxon>
        <taxon>malvids</taxon>
        <taxon>Myrtales</taxon>
        <taxon>Lythraceae</taxon>
        <taxon>Punica</taxon>
    </lineage>
</organism>
<dbReference type="PANTHER" id="PTHR15710">
    <property type="entry name" value="E3 UBIQUITIN-PROTEIN LIGASE PRAJA"/>
    <property type="match status" value="1"/>
</dbReference>
<evidence type="ECO:0000256" key="3">
    <source>
        <dbReference type="ARBA" id="ARBA00022679"/>
    </source>
</evidence>
<dbReference type="Proteomes" id="UP000197138">
    <property type="component" value="Unassembled WGS sequence"/>
</dbReference>
<dbReference type="InterPro" id="IPR001841">
    <property type="entry name" value="Znf_RING"/>
</dbReference>
<name>A0A218VW34_PUNGR</name>
<keyword evidence="7" id="KW-0862">Zinc</keyword>
<evidence type="ECO:0000313" key="12">
    <source>
        <dbReference type="Proteomes" id="UP000515151"/>
    </source>
</evidence>
<keyword evidence="3" id="KW-0808">Transferase</keyword>
<reference evidence="13" key="4">
    <citation type="submission" date="2025-04" db="UniProtKB">
        <authorList>
            <consortium name="RefSeq"/>
        </authorList>
    </citation>
    <scope>IDENTIFICATION</scope>
    <source>
        <tissue evidence="13">Leaf</tissue>
    </source>
</reference>
<dbReference type="GeneID" id="116209350"/>
<dbReference type="GO" id="GO:0005737">
    <property type="term" value="C:cytoplasm"/>
    <property type="evidence" value="ECO:0007669"/>
    <property type="project" value="TreeGrafter"/>
</dbReference>
<dbReference type="Proteomes" id="UP000515151">
    <property type="component" value="Chromosome 5"/>
</dbReference>
<dbReference type="SMART" id="SM00184">
    <property type="entry name" value="RING"/>
    <property type="match status" value="1"/>
</dbReference>
<protein>
    <recommendedName>
        <fullName evidence="2">RING-type E3 ubiquitin transferase</fullName>
        <ecNumber evidence="2">2.3.2.27</ecNumber>
    </recommendedName>
</protein>
<evidence type="ECO:0000313" key="10">
    <source>
        <dbReference type="EMBL" id="OWM64469.1"/>
    </source>
</evidence>
<keyword evidence="12" id="KW-1185">Reference proteome</keyword>
<reference evidence="12" key="3">
    <citation type="journal article" date="2020" name="Plant Biotechnol. J.">
        <title>The pomegranate (Punica granatum L.) draft genome dissects genetic divergence between soft- and hard-seeded cultivars.</title>
        <authorList>
            <person name="Luo X."/>
            <person name="Li H."/>
            <person name="Wu Z."/>
            <person name="Yao W."/>
            <person name="Zhao P."/>
            <person name="Cao D."/>
            <person name="Yu H."/>
            <person name="Li K."/>
            <person name="Poudel K."/>
            <person name="Zhao D."/>
            <person name="Zhang F."/>
            <person name="Xia X."/>
            <person name="Chen L."/>
            <person name="Wang Q."/>
            <person name="Jing D."/>
            <person name="Cao S."/>
        </authorList>
    </citation>
    <scope>NUCLEOTIDE SEQUENCE [LARGE SCALE GENOMIC DNA]</scope>
</reference>
<dbReference type="EC" id="2.3.2.27" evidence="2"/>
<evidence type="ECO:0000256" key="6">
    <source>
        <dbReference type="ARBA" id="ARBA00022786"/>
    </source>
</evidence>
<gene>
    <name evidence="13" type="primary">LOC116209350</name>
    <name evidence="10" type="ORF">CDL15_Pgr020436</name>
</gene>
<evidence type="ECO:0000256" key="1">
    <source>
        <dbReference type="ARBA" id="ARBA00000900"/>
    </source>
</evidence>